<feature type="signal peptide" evidence="1">
    <location>
        <begin position="1"/>
        <end position="22"/>
    </location>
</feature>
<protein>
    <recommendedName>
        <fullName evidence="2">Haem-binding uptake Tiki superfamily ChaN domain-containing protein</fullName>
    </recommendedName>
</protein>
<feature type="chain" id="PRO_5046426530" description="Haem-binding uptake Tiki superfamily ChaN domain-containing protein" evidence="1">
    <location>
        <begin position="23"/>
        <end position="254"/>
    </location>
</feature>
<keyword evidence="4" id="KW-1185">Reference proteome</keyword>
<dbReference type="Pfam" id="PF04187">
    <property type="entry name" value="Cofac_haem_bdg"/>
    <property type="match status" value="1"/>
</dbReference>
<reference evidence="3 4" key="1">
    <citation type="submission" date="2019-11" db="EMBL/GenBank/DDBJ databases">
        <title>Novel Deefgea species.</title>
        <authorList>
            <person name="Han J.-H."/>
        </authorList>
    </citation>
    <scope>NUCLEOTIDE SEQUENCE [LARGE SCALE GENOMIC DNA]</scope>
    <source>
        <strain evidence="3 4">LMG 24817</strain>
    </source>
</reference>
<proteinExistence type="predicted"/>
<keyword evidence="1" id="KW-0732">Signal</keyword>
<evidence type="ECO:0000256" key="1">
    <source>
        <dbReference type="SAM" id="SignalP"/>
    </source>
</evidence>
<dbReference type="Proteomes" id="UP001195660">
    <property type="component" value="Unassembled WGS sequence"/>
</dbReference>
<gene>
    <name evidence="3" type="ORF">GM173_10550</name>
</gene>
<comment type="caution">
    <text evidence="3">The sequence shown here is derived from an EMBL/GenBank/DDBJ whole genome shotgun (WGS) entry which is preliminary data.</text>
</comment>
<sequence>MKVIYSLILVSMLSACQSAPTAHNTVLLGEVHDNAIGHQQRLAWLEQKVAQGWRPAIAMEQFDRERQADIERARKERPNDVDYLIQTVGGARWDWSLYKPVLDLAYRYELPILAANLSRQEAGELFKTGRVDLQGAEGVNLNDPLPTKLIEQQRVAVQLGHCGQLPVAMEEKMARAQIARDRVMAATLLPYQSRGVVLLAGNGHVRRDIGVPQWLNSAYSVGFVESKSEANFDEVHLIPAAERPDLCASFKLNQ</sequence>
<evidence type="ECO:0000259" key="2">
    <source>
        <dbReference type="Pfam" id="PF04187"/>
    </source>
</evidence>
<evidence type="ECO:0000313" key="4">
    <source>
        <dbReference type="Proteomes" id="UP001195660"/>
    </source>
</evidence>
<organism evidence="3 4">
    <name type="scientific">Deefgea chitinilytica</name>
    <dbReference type="NCBI Taxonomy" id="570276"/>
    <lineage>
        <taxon>Bacteria</taxon>
        <taxon>Pseudomonadati</taxon>
        <taxon>Pseudomonadota</taxon>
        <taxon>Betaproteobacteria</taxon>
        <taxon>Neisseriales</taxon>
        <taxon>Chitinibacteraceae</taxon>
        <taxon>Deefgea</taxon>
    </lineage>
</organism>
<dbReference type="PROSITE" id="PS51257">
    <property type="entry name" value="PROKAR_LIPOPROTEIN"/>
    <property type="match status" value="1"/>
</dbReference>
<dbReference type="EMBL" id="WOFE01000004">
    <property type="protein sequence ID" value="MBM5572013.1"/>
    <property type="molecule type" value="Genomic_DNA"/>
</dbReference>
<evidence type="ECO:0000313" key="3">
    <source>
        <dbReference type="EMBL" id="MBM5572013.1"/>
    </source>
</evidence>
<dbReference type="Gene3D" id="3.40.50.11550">
    <property type="match status" value="2"/>
</dbReference>
<dbReference type="InterPro" id="IPR007314">
    <property type="entry name" value="Cofac_haem-bd_dom"/>
</dbReference>
<dbReference type="SUPFAM" id="SSF159501">
    <property type="entry name" value="EreA/ChaN-like"/>
    <property type="match status" value="1"/>
</dbReference>
<dbReference type="RefSeq" id="WP_203571346.1">
    <property type="nucleotide sequence ID" value="NZ_WOFE01000004.1"/>
</dbReference>
<name>A0ABS2CCX6_9NEIS</name>
<feature type="domain" description="Haem-binding uptake Tiki superfamily ChaN" evidence="2">
    <location>
        <begin position="22"/>
        <end position="215"/>
    </location>
</feature>
<dbReference type="CDD" id="cd14727">
    <property type="entry name" value="ChanN-like"/>
    <property type="match status" value="1"/>
</dbReference>
<accession>A0ABS2CCX6</accession>